<feature type="compositionally biased region" description="Basic and acidic residues" evidence="5">
    <location>
        <begin position="229"/>
        <end position="247"/>
    </location>
</feature>
<dbReference type="PANTHER" id="PTHR18934:SF99">
    <property type="entry name" value="ATP-DEPENDENT RNA HELICASE DHX37-RELATED"/>
    <property type="match status" value="1"/>
</dbReference>
<gene>
    <name evidence="8" type="primary">hrpA</name>
    <name evidence="8" type="ORF">L5014_29200</name>
</gene>
<dbReference type="Pfam" id="PF04408">
    <property type="entry name" value="WHD_HA2"/>
    <property type="match status" value="1"/>
</dbReference>
<dbReference type="PROSITE" id="PS51192">
    <property type="entry name" value="HELICASE_ATP_BIND_1"/>
    <property type="match status" value="1"/>
</dbReference>
<organism evidence="8 9">
    <name type="scientific">Paraburkholderia tagetis</name>
    <dbReference type="NCBI Taxonomy" id="2913261"/>
    <lineage>
        <taxon>Bacteria</taxon>
        <taxon>Pseudomonadati</taxon>
        <taxon>Pseudomonadota</taxon>
        <taxon>Betaproteobacteria</taxon>
        <taxon>Burkholderiales</taxon>
        <taxon>Burkholderiaceae</taxon>
        <taxon>Paraburkholderia</taxon>
    </lineage>
</organism>
<dbReference type="Pfam" id="PF00270">
    <property type="entry name" value="DEAD"/>
    <property type="match status" value="1"/>
</dbReference>
<evidence type="ECO:0000256" key="1">
    <source>
        <dbReference type="ARBA" id="ARBA00022741"/>
    </source>
</evidence>
<feature type="region of interest" description="Disordered" evidence="5">
    <location>
        <begin position="1236"/>
        <end position="1285"/>
    </location>
</feature>
<evidence type="ECO:0000313" key="8">
    <source>
        <dbReference type="EMBL" id="MCG5077375.1"/>
    </source>
</evidence>
<feature type="compositionally biased region" description="Polar residues" evidence="5">
    <location>
        <begin position="58"/>
        <end position="85"/>
    </location>
</feature>
<keyword evidence="1" id="KW-0547">Nucleotide-binding</keyword>
<feature type="compositionally biased region" description="Low complexity" evidence="5">
    <location>
        <begin position="1274"/>
        <end position="1285"/>
    </location>
</feature>
<feature type="compositionally biased region" description="Pro residues" evidence="5">
    <location>
        <begin position="197"/>
        <end position="213"/>
    </location>
</feature>
<dbReference type="GO" id="GO:0003724">
    <property type="term" value="F:RNA helicase activity"/>
    <property type="evidence" value="ECO:0007669"/>
    <property type="project" value="UniProtKB-EC"/>
</dbReference>
<dbReference type="InterPro" id="IPR014001">
    <property type="entry name" value="Helicase_ATP-bd"/>
</dbReference>
<dbReference type="GO" id="GO:0003723">
    <property type="term" value="F:RNA binding"/>
    <property type="evidence" value="ECO:0007669"/>
    <property type="project" value="TreeGrafter"/>
</dbReference>
<dbReference type="Pfam" id="PF11898">
    <property type="entry name" value="DUF3418"/>
    <property type="match status" value="1"/>
</dbReference>
<evidence type="ECO:0000256" key="5">
    <source>
        <dbReference type="SAM" id="MobiDB-lite"/>
    </source>
</evidence>
<dbReference type="Pfam" id="PF21010">
    <property type="entry name" value="HA2_C"/>
    <property type="match status" value="1"/>
</dbReference>
<dbReference type="Gene3D" id="3.40.50.300">
    <property type="entry name" value="P-loop containing nucleotide triphosphate hydrolases"/>
    <property type="match status" value="2"/>
</dbReference>
<dbReference type="Proteomes" id="UP001139308">
    <property type="component" value="Unassembled WGS sequence"/>
</dbReference>
<dbReference type="InterPro" id="IPR048333">
    <property type="entry name" value="HA2_WH"/>
</dbReference>
<dbReference type="InterPro" id="IPR007502">
    <property type="entry name" value="Helicase-assoc_dom"/>
</dbReference>
<feature type="region of interest" description="Disordered" evidence="5">
    <location>
        <begin position="460"/>
        <end position="485"/>
    </location>
</feature>
<evidence type="ECO:0000259" key="7">
    <source>
        <dbReference type="PROSITE" id="PS51194"/>
    </source>
</evidence>
<feature type="region of interest" description="Disordered" evidence="5">
    <location>
        <begin position="1"/>
        <end position="262"/>
    </location>
</feature>
<dbReference type="InterPro" id="IPR010222">
    <property type="entry name" value="RNA_helicase_HrpA"/>
</dbReference>
<dbReference type="InterPro" id="IPR011545">
    <property type="entry name" value="DEAD/DEAH_box_helicase_dom"/>
</dbReference>
<dbReference type="GO" id="GO:0005524">
    <property type="term" value="F:ATP binding"/>
    <property type="evidence" value="ECO:0007669"/>
    <property type="project" value="UniProtKB-KW"/>
</dbReference>
<protein>
    <submittedName>
        <fullName evidence="8">ATP-dependent RNA helicase HrpA</fullName>
        <ecNumber evidence="8">3.6.4.13</ecNumber>
    </submittedName>
</protein>
<dbReference type="SMART" id="SM00490">
    <property type="entry name" value="HELICc"/>
    <property type="match status" value="1"/>
</dbReference>
<reference evidence="8" key="1">
    <citation type="submission" date="2022-01" db="EMBL/GenBank/DDBJ databases">
        <title>Genome sequence and assembly of Parabukholderia sp. RG36.</title>
        <authorList>
            <person name="Chhetri G."/>
        </authorList>
    </citation>
    <scope>NUCLEOTIDE SEQUENCE</scope>
    <source>
        <strain evidence="8">RG36</strain>
    </source>
</reference>
<feature type="compositionally biased region" description="Basic and acidic residues" evidence="5">
    <location>
        <begin position="18"/>
        <end position="32"/>
    </location>
</feature>
<dbReference type="InterPro" id="IPR027417">
    <property type="entry name" value="P-loop_NTPase"/>
</dbReference>
<evidence type="ECO:0000313" key="9">
    <source>
        <dbReference type="Proteomes" id="UP001139308"/>
    </source>
</evidence>
<dbReference type="SMART" id="SM00382">
    <property type="entry name" value="AAA"/>
    <property type="match status" value="1"/>
</dbReference>
<dbReference type="NCBIfam" id="TIGR01967">
    <property type="entry name" value="DEAH_box_HrpA"/>
    <property type="match status" value="1"/>
</dbReference>
<evidence type="ECO:0000256" key="3">
    <source>
        <dbReference type="ARBA" id="ARBA00022806"/>
    </source>
</evidence>
<dbReference type="InterPro" id="IPR011709">
    <property type="entry name" value="DEAD-box_helicase_OB_fold"/>
</dbReference>
<dbReference type="Pfam" id="PF00271">
    <property type="entry name" value="Helicase_C"/>
    <property type="match status" value="1"/>
</dbReference>
<dbReference type="SMART" id="SM00487">
    <property type="entry name" value="DEXDc"/>
    <property type="match status" value="1"/>
</dbReference>
<keyword evidence="9" id="KW-1185">Reference proteome</keyword>
<dbReference type="PANTHER" id="PTHR18934">
    <property type="entry name" value="ATP-DEPENDENT RNA HELICASE"/>
    <property type="match status" value="1"/>
</dbReference>
<dbReference type="SUPFAM" id="SSF52540">
    <property type="entry name" value="P-loop containing nucleoside triphosphate hydrolases"/>
    <property type="match status" value="1"/>
</dbReference>
<comment type="caution">
    <text evidence="8">The sequence shown here is derived from an EMBL/GenBank/DDBJ whole genome shotgun (WGS) entry which is preliminary data.</text>
</comment>
<dbReference type="InterPro" id="IPR003593">
    <property type="entry name" value="AAA+_ATPase"/>
</dbReference>
<keyword evidence="4" id="KW-0067">ATP-binding</keyword>
<keyword evidence="3 8" id="KW-0347">Helicase</keyword>
<sequence>MSNVPKRPASAQGSNTPEGKDAAHGGAQEKRASQKYGEGPKLASAERLAALVGGGARNQPNQPDQQKGAQAVEQKSSQAGEQKSVQPARPQVREQASAKTAAVREARAGTHPAAQTAQQQSENKPAARVETQQRAGEARRDPRQQQRRGAQPGATHTDQRAAQRGEPRDAQAQTQRHQPPRPEQPKQPKPSRQPREPNSPRPAKPNPAEPNPAEPKSENASRPANGGERAPRAERQPRTPREPREPRAPITPNPIPPITFPEALPVSGRREEIARAIAENQVVIVSGETGSGKTTQLPKIALSLGRGRGAGGTGLIGHTQPRRIAASATGRRIAEELGTPFGEVVGYKVRFTDNLAPGASVKLMTDGILLAETQTDPLLKAYDTIIIDEAHERSLNIDFLLGYLKEILPRRPDLKLIVTSATIDADRFARHFGSEEKPAPVIEVSGRLYPVEVRYRPVQEDSPAVKAAQGTTGREKGKSQRDTDRDLMDAIVDAVNELCREGSGDVLVFLPGEREIRDAAEALRKHHPPHTEILPLFARLSAQEQERVFKPSNARRIVLATNVAETSLTVPGIRYVVDTGLARVKRYSYRNKVEQLQIESISQAAANQRAGRCGRVADGICIRLYEEQDFLSRPKFSDPEILRSSLAAVILRMKSLHLTAIETFPFIEPPPGRAIADGYQLLNELGAVDDDNALTPLGRELARLPLDPRVGRMILAARDEQAMREVLIIASALSVQDPRDRPIEAQEQADQAHRRFVDERSEFLQWLKIWAWFEEAVAHKKSNKQLVDSCRANFLSHLRLREWRDVHSQLLTVVREHGWRINEADATYEQIHHALLTGLLGNIGLKADDEPHYLGARGIKFHLWPGSALVKKAGRWVVAAELIETSRLYARCIAKIEPEWLERVGAHLLRKSLSEPHWEKRAAQVSAFERGVLYGLPVYQRRRVAFGKQDPARARELFIRGALVEGEFDTKLAFFAHNRKLLADIEQLEHKSRRQDVLVDDELIFGFYDQALPEGLYSGASFERWYRDEVKKSGQPEDKLRLLYLSRDDLMRHEAAGVTTELFPKRMTMSGVAMALTYHFEPGSPRDGVTLAVPLYALNQVDARRCEWLVPGMLKEKAHLLLKSLPQKLRRHCVPLPEYAAGFAERVGGERFGAGGLVEALIADVREQKQVALKSADFKLELLPAHLFMNFKVIDEHGRQLAMGRNLAQLRSELGAQAQQQFQKLASATALAALEARGTGEPRTAAQDASQPGADASTSAPKGGAESGSRQGNAPHTPAAAAAAQPTPTALYENLTTWNFGKLPELLEIRRGGQTLFGYPALVDRGSHCDVEVFDSPEEAARVHRAGLRRLFALQLREPIRYMEKNLPGLREMAMQFMARATQEELRDQLIELALDRACLQDPLPDDDASFHARKDEGRGRLSLLAQEIARLVGQILAEYAALAKKLVQAKAFGAPAADMQAQVDALIGKRFILETPYAQLVHFPRYLKGVALRIDKLRADPARDARQAAEFLPLAQQYQRALSQRGGVFDPRLAEFRWLLEELRISLFAQELRTPMPVSVKRLHKVWESMLR</sequence>
<dbReference type="FunFam" id="1.20.120.1080:FF:000005">
    <property type="entry name" value="ATP-dependent helicase HrpA"/>
    <property type="match status" value="1"/>
</dbReference>
<evidence type="ECO:0000256" key="2">
    <source>
        <dbReference type="ARBA" id="ARBA00022801"/>
    </source>
</evidence>
<feature type="compositionally biased region" description="Polar residues" evidence="5">
    <location>
        <begin position="113"/>
        <end position="123"/>
    </location>
</feature>
<proteinExistence type="predicted"/>
<keyword evidence="2 8" id="KW-0378">Hydrolase</keyword>
<feature type="domain" description="Helicase C-terminal" evidence="7">
    <location>
        <begin position="486"/>
        <end position="657"/>
    </location>
</feature>
<dbReference type="SMART" id="SM00847">
    <property type="entry name" value="HA2"/>
    <property type="match status" value="1"/>
</dbReference>
<dbReference type="PROSITE" id="PS51194">
    <property type="entry name" value="HELICASE_CTER"/>
    <property type="match status" value="1"/>
</dbReference>
<dbReference type="GO" id="GO:0016787">
    <property type="term" value="F:hydrolase activity"/>
    <property type="evidence" value="ECO:0007669"/>
    <property type="project" value="UniProtKB-KW"/>
</dbReference>
<feature type="compositionally biased region" description="Pro residues" evidence="5">
    <location>
        <begin position="249"/>
        <end position="259"/>
    </location>
</feature>
<dbReference type="Gene3D" id="1.20.120.1080">
    <property type="match status" value="1"/>
</dbReference>
<name>A0A9X1ZZ45_9BURK</name>
<feature type="compositionally biased region" description="Basic and acidic residues" evidence="5">
    <location>
        <begin position="157"/>
        <end position="169"/>
    </location>
</feature>
<dbReference type="Pfam" id="PF07717">
    <property type="entry name" value="OB_NTP_bind"/>
    <property type="match status" value="1"/>
</dbReference>
<dbReference type="EMBL" id="JAKLJA010000035">
    <property type="protein sequence ID" value="MCG5077375.1"/>
    <property type="molecule type" value="Genomic_DNA"/>
</dbReference>
<dbReference type="EC" id="3.6.4.13" evidence="8"/>
<dbReference type="CDD" id="cd18791">
    <property type="entry name" value="SF2_C_RHA"/>
    <property type="match status" value="1"/>
</dbReference>
<feature type="domain" description="Helicase ATP-binding" evidence="6">
    <location>
        <begin position="274"/>
        <end position="441"/>
    </location>
</feature>
<evidence type="ECO:0000256" key="4">
    <source>
        <dbReference type="ARBA" id="ARBA00022840"/>
    </source>
</evidence>
<dbReference type="InterPro" id="IPR024590">
    <property type="entry name" value="HrpA_C"/>
</dbReference>
<dbReference type="RefSeq" id="WP_238467281.1">
    <property type="nucleotide sequence ID" value="NZ_JAKLJA010000035.1"/>
</dbReference>
<evidence type="ECO:0000259" key="6">
    <source>
        <dbReference type="PROSITE" id="PS51192"/>
    </source>
</evidence>
<dbReference type="InterPro" id="IPR001650">
    <property type="entry name" value="Helicase_C-like"/>
</dbReference>
<accession>A0A9X1ZZ45</accession>
<feature type="compositionally biased region" description="Basic and acidic residues" evidence="5">
    <location>
        <begin position="473"/>
        <end position="485"/>
    </location>
</feature>